<dbReference type="SUPFAM" id="SSF54427">
    <property type="entry name" value="NTF2-like"/>
    <property type="match status" value="1"/>
</dbReference>
<evidence type="ECO:0000259" key="1">
    <source>
        <dbReference type="Pfam" id="PF13577"/>
    </source>
</evidence>
<dbReference type="CDD" id="cd00531">
    <property type="entry name" value="NTF2_like"/>
    <property type="match status" value="1"/>
</dbReference>
<dbReference type="RefSeq" id="WP_167192357.1">
    <property type="nucleotide sequence ID" value="NZ_JAAONZ010000030.1"/>
</dbReference>
<organism evidence="2 3">
    <name type="scientific">Pseudomaricurvus hydrocarbonicus</name>
    <dbReference type="NCBI Taxonomy" id="1470433"/>
    <lineage>
        <taxon>Bacteria</taxon>
        <taxon>Pseudomonadati</taxon>
        <taxon>Pseudomonadota</taxon>
        <taxon>Gammaproteobacteria</taxon>
        <taxon>Cellvibrionales</taxon>
        <taxon>Cellvibrionaceae</taxon>
        <taxon>Pseudomaricurvus</taxon>
    </lineage>
</organism>
<protein>
    <submittedName>
        <fullName evidence="2">Nuclear transport factor 2 family protein</fullName>
    </submittedName>
</protein>
<gene>
    <name evidence="2" type="ORF">G8770_22815</name>
</gene>
<evidence type="ECO:0000313" key="3">
    <source>
        <dbReference type="Proteomes" id="UP000787472"/>
    </source>
</evidence>
<dbReference type="EMBL" id="JAAONZ010000030">
    <property type="protein sequence ID" value="NHO68395.1"/>
    <property type="molecule type" value="Genomic_DNA"/>
</dbReference>
<dbReference type="InterPro" id="IPR032710">
    <property type="entry name" value="NTF2-like_dom_sf"/>
</dbReference>
<dbReference type="Proteomes" id="UP000787472">
    <property type="component" value="Unassembled WGS sequence"/>
</dbReference>
<sequence length="170" mass="19492">MNTDTLETLIAKEQIRDLALLYSRGVDRQDAKLLRDLYTDDATDTHGDTFDGSASDYVDFLEQAFPHLQYSGHHICNHLISVDDDRGEGEVYALAYHIFPDGQGGQIEDFMCVRYLDHYRKCEDGRWRFAKRVVTYDLRKQGPVAASLRDPEEPSFALLQSRLFARGKRG</sequence>
<dbReference type="Gene3D" id="3.10.450.50">
    <property type="match status" value="1"/>
</dbReference>
<keyword evidence="3" id="KW-1185">Reference proteome</keyword>
<name>A0A9E5MQB4_9GAMM</name>
<proteinExistence type="predicted"/>
<reference evidence="2" key="1">
    <citation type="submission" date="2020-03" db="EMBL/GenBank/DDBJ databases">
        <authorList>
            <person name="Guo F."/>
        </authorList>
    </citation>
    <scope>NUCLEOTIDE SEQUENCE</scope>
    <source>
        <strain evidence="2">JCM 30134</strain>
    </source>
</reference>
<feature type="domain" description="SnoaL-like" evidence="1">
    <location>
        <begin position="8"/>
        <end position="132"/>
    </location>
</feature>
<comment type="caution">
    <text evidence="2">The sequence shown here is derived from an EMBL/GenBank/DDBJ whole genome shotgun (WGS) entry which is preliminary data.</text>
</comment>
<evidence type="ECO:0000313" key="2">
    <source>
        <dbReference type="EMBL" id="NHO68395.1"/>
    </source>
</evidence>
<accession>A0A9E5MQB4</accession>
<dbReference type="Pfam" id="PF13577">
    <property type="entry name" value="SnoaL_4"/>
    <property type="match status" value="1"/>
</dbReference>
<dbReference type="InterPro" id="IPR037401">
    <property type="entry name" value="SnoaL-like"/>
</dbReference>
<dbReference type="AlphaFoldDB" id="A0A9E5MQB4"/>